<feature type="coiled-coil region" evidence="1">
    <location>
        <begin position="182"/>
        <end position="209"/>
    </location>
</feature>
<feature type="compositionally biased region" description="Low complexity" evidence="2">
    <location>
        <begin position="351"/>
        <end position="360"/>
    </location>
</feature>
<gene>
    <name evidence="4" type="primary">CEP126</name>
</gene>
<feature type="region of interest" description="Disordered" evidence="2">
    <location>
        <begin position="347"/>
        <end position="377"/>
    </location>
</feature>
<feature type="compositionally biased region" description="Pro residues" evidence="2">
    <location>
        <begin position="1"/>
        <end position="17"/>
    </location>
</feature>
<reference evidence="4" key="1">
    <citation type="submission" date="2025-08" db="UniProtKB">
        <authorList>
            <consortium name="RefSeq"/>
        </authorList>
    </citation>
    <scope>IDENTIFICATION</scope>
    <source>
        <tissue evidence="4">Lung</tissue>
    </source>
</reference>
<feature type="coiled-coil region" evidence="1">
    <location>
        <begin position="702"/>
        <end position="729"/>
    </location>
</feature>
<feature type="compositionally biased region" description="Basic and acidic residues" evidence="2">
    <location>
        <begin position="36"/>
        <end position="49"/>
    </location>
</feature>
<dbReference type="GO" id="GO:1905515">
    <property type="term" value="P:non-motile cilium assembly"/>
    <property type="evidence" value="ECO:0007669"/>
    <property type="project" value="InterPro"/>
</dbReference>
<dbReference type="GO" id="GO:0007052">
    <property type="term" value="P:mitotic spindle organization"/>
    <property type="evidence" value="ECO:0007669"/>
    <property type="project" value="InterPro"/>
</dbReference>
<protein>
    <submittedName>
        <fullName evidence="4">LOW QUALITY PROTEIN: centrosomal protein of 126 kDa</fullName>
    </submittedName>
</protein>
<dbReference type="Proteomes" id="UP000504639">
    <property type="component" value="Chromosome 1"/>
</dbReference>
<dbReference type="RefSeq" id="XP_032063393.1">
    <property type="nucleotide sequence ID" value="XM_032207502.1"/>
</dbReference>
<feature type="region of interest" description="Disordered" evidence="2">
    <location>
        <begin position="1"/>
        <end position="125"/>
    </location>
</feature>
<dbReference type="GO" id="GO:0030496">
    <property type="term" value="C:midbody"/>
    <property type="evidence" value="ECO:0007669"/>
    <property type="project" value="TreeGrafter"/>
</dbReference>
<dbReference type="KEGG" id="aful:116501876"/>
<feature type="compositionally biased region" description="Low complexity" evidence="2">
    <location>
        <begin position="69"/>
        <end position="93"/>
    </location>
</feature>
<feature type="region of interest" description="Disordered" evidence="2">
    <location>
        <begin position="831"/>
        <end position="860"/>
    </location>
</feature>
<evidence type="ECO:0000256" key="2">
    <source>
        <dbReference type="SAM" id="MobiDB-lite"/>
    </source>
</evidence>
<dbReference type="PANTHER" id="PTHR31191">
    <property type="entry name" value="CENTROSOMAL PROTEIN CEP126"/>
    <property type="match status" value="1"/>
</dbReference>
<sequence length="1288" mass="144189">MAAPAKPPSPQPLPRCPAPLRRKRRRRLLRWRPCCRRSEAKVPQKKSREPLPVPPVGRQRARVASWSPAGQRSAAASSAGQRARGMPWRIPARILPPPRGRGLRWPGEPSRSPPRRRPQGRQRGPLLAAEVVGLPGPPVGWWGYRVTRDGALTFRFGWDLEEERWALKEDQKLFRSKAQKYLIETNRRRRAFEERRKQKEDKEQRLREKVLQQRRIKLQEATERFQRAHLPAPLHKQIVQTKAAFQLEEALEQIKGSVLTSGLYLPSRNKTTFRATDDTSSSSASRNGYSHQEQISAMVGYDNTMQESSTTGMDSNQLLFQKNLKEMQQLLEKQHLSNLENFQEFEKTDDSGSLSSLDSLEAGEQNGTCRPPSESPLTMQCDCAQYNPGKSQTRSNYLIYTNENTSKNIHLNNCQRNLDSQNSHNNLPVHDLLAKHNFLTLAEDVNSLEEELPVSHRSEENAVEFFTSGNQESSVNKAFTFLKNIKEERKNPSSGTASTLATGHPAFSPCKAWASPASIPGERIQDLMQEQSFKMTPQNRSKSVQTFSEPIATSGILFPNQRCSTGVPSTADTLPKDKNISKDFFKNTLGKVIETKGESIRCVDDLDQGSSLFQDALVLCNIKQQNNKEKEKANVAETMSLVSDTEFSFGIPAEHKTLKNNIYDRKRAKLFRSILKKESKYEPSHFKAVVMNHGISFGTRPVSSIRDSLELAKMKKKSAENEKNNRKIRWCDQINKIIMENNEKRYEKNTSEISSAQLQCLQNASDAPWTNLNMVVHPSNTRFTRNHQENSHISKPNVNSGTSNKECVSLNTFMSTGSSFAKKAWMVSKDEESKPPECNNKSKIHKGNQHENKPKITRRPRPIGAQLGFMLKNRRGTLVQPQSASEANTVPAARGRVLVPHPPSAPTTGNTSGKTMVSLGFQPRPSSGLQSATTNGNYFNERHVLLADQALTRRTRAHRESITCSSDLATPCCSTSRYEPLAKKTCSVNSGQTSACQDHSVTCTERRSVNAENGLHPDHIPTAEKNKCAWKGVHAALAPKDSAGGAIQHHVSHYNNSHITKWQPFKAPVSCITAGERSQKTIFKPSSRMNELFSFSANSVVPVTRQKQIFDNCEHKHRAFSEQRIQTVASKKTSTHHTQNSLRAVQLSPIQSAFDPAQTMNNTYKSEEVSESTAQFLMAEKLASTPAAEDEILAAMEGMQPARQPFLLNRAPCLGMSALSVEEEKIFQSLDRLNQRLQNVQEAITRNPSASGVLQIITPLPQDSFNIEYKSQASNNGGTNPGDRSDCG</sequence>
<organism evidence="3 4">
    <name type="scientific">Aythya fuligula</name>
    <name type="common">Tufted duck</name>
    <name type="synonym">Anas fuligula</name>
    <dbReference type="NCBI Taxonomy" id="219594"/>
    <lineage>
        <taxon>Eukaryota</taxon>
        <taxon>Metazoa</taxon>
        <taxon>Chordata</taxon>
        <taxon>Craniata</taxon>
        <taxon>Vertebrata</taxon>
        <taxon>Euteleostomi</taxon>
        <taxon>Archelosauria</taxon>
        <taxon>Archosauria</taxon>
        <taxon>Dinosauria</taxon>
        <taxon>Saurischia</taxon>
        <taxon>Theropoda</taxon>
        <taxon>Coelurosauria</taxon>
        <taxon>Aves</taxon>
        <taxon>Neognathae</taxon>
        <taxon>Galloanserae</taxon>
        <taxon>Anseriformes</taxon>
        <taxon>Anatidae</taxon>
        <taxon>Aythyinae</taxon>
        <taxon>Aythya</taxon>
    </lineage>
</organism>
<evidence type="ECO:0000256" key="1">
    <source>
        <dbReference type="SAM" id="Coils"/>
    </source>
</evidence>
<name>A0A6J3EPV2_AYTFU</name>
<dbReference type="InterPro" id="IPR028257">
    <property type="entry name" value="CEP126"/>
</dbReference>
<evidence type="ECO:0000313" key="3">
    <source>
        <dbReference type="Proteomes" id="UP000504639"/>
    </source>
</evidence>
<dbReference type="PANTHER" id="PTHR31191:SF4">
    <property type="entry name" value="CENTROSOMAL PROTEIN OF 126 KDA"/>
    <property type="match status" value="1"/>
</dbReference>
<dbReference type="GO" id="GO:0005813">
    <property type="term" value="C:centrosome"/>
    <property type="evidence" value="ECO:0007669"/>
    <property type="project" value="InterPro"/>
</dbReference>
<accession>A0A6J3EPV2</accession>
<dbReference type="GeneID" id="116501876"/>
<dbReference type="CTD" id="57562"/>
<feature type="compositionally biased region" description="Basic residues" evidence="2">
    <location>
        <begin position="20"/>
        <end position="35"/>
    </location>
</feature>
<proteinExistence type="predicted"/>
<dbReference type="GO" id="GO:0097546">
    <property type="term" value="C:ciliary base"/>
    <property type="evidence" value="ECO:0007669"/>
    <property type="project" value="InterPro"/>
</dbReference>
<dbReference type="Pfam" id="PF15352">
    <property type="entry name" value="K1377"/>
    <property type="match status" value="2"/>
</dbReference>
<dbReference type="GO" id="GO:0031122">
    <property type="term" value="P:cytoplasmic microtubule organization"/>
    <property type="evidence" value="ECO:0007669"/>
    <property type="project" value="InterPro"/>
</dbReference>
<keyword evidence="3" id="KW-1185">Reference proteome</keyword>
<keyword evidence="1" id="KW-0175">Coiled coil</keyword>
<dbReference type="InParanoid" id="A0A6J3EPV2"/>
<evidence type="ECO:0000313" key="4">
    <source>
        <dbReference type="RefSeq" id="XP_032063393.1"/>
    </source>
</evidence>